<protein>
    <submittedName>
        <fullName evidence="2">Response regulator receiver domain-containing protein</fullName>
    </submittedName>
</protein>
<dbReference type="EMBL" id="CAADFQ010000009">
    <property type="protein sequence ID" value="VFK29357.1"/>
    <property type="molecule type" value="Genomic_DNA"/>
</dbReference>
<gene>
    <name evidence="1" type="ORF">BECKMB1821G_GA0114241_103222</name>
    <name evidence="3" type="ORF">BECKMB1821H_GA0114242_100946</name>
    <name evidence="2" type="ORF">BECKMB1821I_GA0114274_100946</name>
</gene>
<dbReference type="Gene3D" id="3.40.50.2300">
    <property type="match status" value="1"/>
</dbReference>
<dbReference type="AlphaFoldDB" id="A0A450XJ95"/>
<reference evidence="2" key="1">
    <citation type="submission" date="2019-02" db="EMBL/GenBank/DDBJ databases">
        <authorList>
            <person name="Gruber-Vodicka R. H."/>
            <person name="Seah K. B. B."/>
        </authorList>
    </citation>
    <scope>NUCLEOTIDE SEQUENCE</scope>
    <source>
        <strain evidence="1">BECK_BZ197</strain>
        <strain evidence="3">BECK_BZ198</strain>
        <strain evidence="2">BECK_BZ199</strain>
    </source>
</reference>
<dbReference type="SUPFAM" id="SSF52172">
    <property type="entry name" value="CheY-like"/>
    <property type="match status" value="1"/>
</dbReference>
<dbReference type="InterPro" id="IPR011006">
    <property type="entry name" value="CheY-like_superfamily"/>
</dbReference>
<accession>A0A450XJ95</accession>
<sequence length="177" mass="21121">MKYLIIDDIPVHIKLLAVALRRAEHQVETARNLDIGWDKFKHERNIGTPFDLVVLDLTLDRKTQACAEEQEIIRESLILRDLGDLPMSGQAMGLWLWRQRKGLQQRYCYMSYHRYLWIPRLDGEDPEFDESDHESRGRKIPERLLGLILEKSNLWPDNIAAVFQNAWQIWEDRKWLR</sequence>
<organism evidence="2">
    <name type="scientific">Candidatus Kentrum sp. MB</name>
    <dbReference type="NCBI Taxonomy" id="2138164"/>
    <lineage>
        <taxon>Bacteria</taxon>
        <taxon>Pseudomonadati</taxon>
        <taxon>Pseudomonadota</taxon>
        <taxon>Gammaproteobacteria</taxon>
        <taxon>Candidatus Kentrum</taxon>
    </lineage>
</organism>
<evidence type="ECO:0000313" key="1">
    <source>
        <dbReference type="EMBL" id="VFK28041.1"/>
    </source>
</evidence>
<dbReference type="EMBL" id="CAADGH010000009">
    <property type="protein sequence ID" value="VFK74761.1"/>
    <property type="molecule type" value="Genomic_DNA"/>
</dbReference>
<dbReference type="EMBL" id="CAADFO010000032">
    <property type="protein sequence ID" value="VFK28041.1"/>
    <property type="molecule type" value="Genomic_DNA"/>
</dbReference>
<evidence type="ECO:0000313" key="2">
    <source>
        <dbReference type="EMBL" id="VFK29357.1"/>
    </source>
</evidence>
<evidence type="ECO:0000313" key="3">
    <source>
        <dbReference type="EMBL" id="VFK74761.1"/>
    </source>
</evidence>
<name>A0A450XJ95_9GAMM</name>
<proteinExistence type="predicted"/>